<dbReference type="PANTHER" id="PTHR43071:SF1">
    <property type="entry name" value="2-AMINO-4-HYDROXY-6-HYDROXYMETHYLDIHYDROPTERIDINE PYROPHOSPHOKINASE"/>
    <property type="match status" value="1"/>
</dbReference>
<evidence type="ECO:0000256" key="3">
    <source>
        <dbReference type="ARBA" id="ARBA00013253"/>
    </source>
</evidence>
<evidence type="ECO:0000256" key="1">
    <source>
        <dbReference type="ARBA" id="ARBA00005051"/>
    </source>
</evidence>
<comment type="pathway">
    <text evidence="1">Cofactor biosynthesis; tetrahydrofolate biosynthesis; 2-amino-4-hydroxy-6-hydroxymethyl-7,8-dihydropteridine diphosphate from 7,8-dihydroneopterin triphosphate: step 4/4.</text>
</comment>
<dbReference type="InterPro" id="IPR000550">
    <property type="entry name" value="Hppk"/>
</dbReference>
<dbReference type="RefSeq" id="WP_011399966.1">
    <property type="nucleotide sequence ID" value="NC_007645.1"/>
</dbReference>
<dbReference type="PANTHER" id="PTHR43071">
    <property type="entry name" value="2-AMINO-4-HYDROXY-6-HYDROXYMETHYLDIHYDROPTERIDINE PYROPHOSPHOKINASE"/>
    <property type="match status" value="1"/>
</dbReference>
<feature type="domain" description="7,8-dihydro-6-hydroxymethylpterin-pyrophosphokinase" evidence="13">
    <location>
        <begin position="5"/>
        <end position="134"/>
    </location>
</feature>
<dbReference type="GO" id="GO:0046654">
    <property type="term" value="P:tetrahydrofolate biosynthetic process"/>
    <property type="evidence" value="ECO:0007669"/>
    <property type="project" value="UniProtKB-UniPathway"/>
</dbReference>
<dbReference type="SUPFAM" id="SSF55083">
    <property type="entry name" value="6-hydroxymethyl-7,8-dihydropterin pyrophosphokinase, HPPK"/>
    <property type="match status" value="1"/>
</dbReference>
<evidence type="ECO:0000256" key="7">
    <source>
        <dbReference type="ARBA" id="ARBA00022777"/>
    </source>
</evidence>
<dbReference type="eggNOG" id="COG0801">
    <property type="taxonomic scope" value="Bacteria"/>
</dbReference>
<dbReference type="InterPro" id="IPR035907">
    <property type="entry name" value="Hppk_sf"/>
</dbReference>
<evidence type="ECO:0000313" key="14">
    <source>
        <dbReference type="EMBL" id="ABC32910.1"/>
    </source>
</evidence>
<sequence>MTICYVGLGSNLSQPEQQLRQALSALKDISGVQLLQASSLYRSAPLGAPDQPWYVNAVAQLETSLEPLALLRELQTIENSQGRVRQGERWSPRTLDLDLLLFGEQTIDSEALTVPHYAMHERNFVIFPLAEIAPSCVIPGIGSISALLATLPQEGIERME</sequence>
<dbReference type="UniPathway" id="UPA00077">
    <property type="reaction ID" value="UER00155"/>
</dbReference>
<evidence type="ECO:0000256" key="9">
    <source>
        <dbReference type="ARBA" id="ARBA00022909"/>
    </source>
</evidence>
<keyword evidence="15" id="KW-1185">Reference proteome</keyword>
<dbReference type="HOGENOM" id="CLU_097916_0_1_6"/>
<evidence type="ECO:0000259" key="13">
    <source>
        <dbReference type="Pfam" id="PF01288"/>
    </source>
</evidence>
<evidence type="ECO:0000313" key="15">
    <source>
        <dbReference type="Proteomes" id="UP000000238"/>
    </source>
</evidence>
<organism evidence="14 15">
    <name type="scientific">Hahella chejuensis (strain KCTC 2396)</name>
    <dbReference type="NCBI Taxonomy" id="349521"/>
    <lineage>
        <taxon>Bacteria</taxon>
        <taxon>Pseudomonadati</taxon>
        <taxon>Pseudomonadota</taxon>
        <taxon>Gammaproteobacteria</taxon>
        <taxon>Oceanospirillales</taxon>
        <taxon>Hahellaceae</taxon>
        <taxon>Hahella</taxon>
    </lineage>
</organism>
<comment type="similarity">
    <text evidence="2">Belongs to the HPPK family.</text>
</comment>
<evidence type="ECO:0000256" key="8">
    <source>
        <dbReference type="ARBA" id="ARBA00022840"/>
    </source>
</evidence>
<protein>
    <recommendedName>
        <fullName evidence="4">2-amino-4-hydroxy-6-hydroxymethyldihydropteridine pyrophosphokinase</fullName>
        <ecNumber evidence="3">2.7.6.3</ecNumber>
    </recommendedName>
    <alternativeName>
        <fullName evidence="11">6-hydroxymethyl-7,8-dihydropterin pyrophosphokinase</fullName>
    </alternativeName>
    <alternativeName>
        <fullName evidence="12">7,8-dihydro-6-hydroxymethylpterin-pyrophosphokinase</fullName>
    </alternativeName>
</protein>
<evidence type="ECO:0000256" key="10">
    <source>
        <dbReference type="ARBA" id="ARBA00029409"/>
    </source>
</evidence>
<gene>
    <name evidence="14" type="primary">folK1</name>
    <name evidence="14" type="ordered locus">HCH_06263</name>
</gene>
<dbReference type="Pfam" id="PF01288">
    <property type="entry name" value="HPPK"/>
    <property type="match status" value="1"/>
</dbReference>
<keyword evidence="5 14" id="KW-0808">Transferase</keyword>
<dbReference type="AlphaFoldDB" id="Q2S8W4"/>
<keyword evidence="7 14" id="KW-0418">Kinase</keyword>
<comment type="function">
    <text evidence="10">Catalyzes the transfer of pyrophosphate from adenosine triphosphate (ATP) to 6-hydroxymethyl-7,8-dihydropterin, an enzymatic step in folate biosynthesis pathway.</text>
</comment>
<dbReference type="Gene3D" id="3.30.70.560">
    <property type="entry name" value="7,8-Dihydro-6-hydroxymethylpterin-pyrophosphokinase HPPK"/>
    <property type="match status" value="1"/>
</dbReference>
<dbReference type="GO" id="GO:0003848">
    <property type="term" value="F:2-amino-4-hydroxy-6-hydroxymethyldihydropteridine diphosphokinase activity"/>
    <property type="evidence" value="ECO:0007669"/>
    <property type="project" value="UniProtKB-EC"/>
</dbReference>
<dbReference type="GO" id="GO:0046656">
    <property type="term" value="P:folic acid biosynthetic process"/>
    <property type="evidence" value="ECO:0007669"/>
    <property type="project" value="UniProtKB-KW"/>
</dbReference>
<dbReference type="EC" id="2.7.6.3" evidence="3"/>
<dbReference type="GO" id="GO:0016301">
    <property type="term" value="F:kinase activity"/>
    <property type="evidence" value="ECO:0007669"/>
    <property type="project" value="UniProtKB-KW"/>
</dbReference>
<accession>Q2S8W4</accession>
<dbReference type="NCBIfam" id="TIGR01498">
    <property type="entry name" value="folK"/>
    <property type="match status" value="1"/>
</dbReference>
<evidence type="ECO:0000256" key="6">
    <source>
        <dbReference type="ARBA" id="ARBA00022741"/>
    </source>
</evidence>
<dbReference type="Proteomes" id="UP000000238">
    <property type="component" value="Chromosome"/>
</dbReference>
<proteinExistence type="inferred from homology"/>
<name>Q2S8W4_HAHCH</name>
<keyword evidence="6" id="KW-0547">Nucleotide-binding</keyword>
<dbReference type="GO" id="GO:0005524">
    <property type="term" value="F:ATP binding"/>
    <property type="evidence" value="ECO:0007669"/>
    <property type="project" value="UniProtKB-KW"/>
</dbReference>
<dbReference type="EMBL" id="CP000155">
    <property type="protein sequence ID" value="ABC32910.1"/>
    <property type="molecule type" value="Genomic_DNA"/>
</dbReference>
<evidence type="ECO:0000256" key="12">
    <source>
        <dbReference type="ARBA" id="ARBA00033413"/>
    </source>
</evidence>
<keyword evidence="8" id="KW-0067">ATP-binding</keyword>
<evidence type="ECO:0000256" key="4">
    <source>
        <dbReference type="ARBA" id="ARBA00016218"/>
    </source>
</evidence>
<evidence type="ECO:0000256" key="11">
    <source>
        <dbReference type="ARBA" id="ARBA00029766"/>
    </source>
</evidence>
<dbReference type="OrthoDB" id="9808041at2"/>
<keyword evidence="9" id="KW-0289">Folate biosynthesis</keyword>
<dbReference type="STRING" id="349521.HCH_06263"/>
<evidence type="ECO:0000256" key="2">
    <source>
        <dbReference type="ARBA" id="ARBA00005810"/>
    </source>
</evidence>
<reference evidence="14 15" key="1">
    <citation type="journal article" date="2005" name="Nucleic Acids Res.">
        <title>Genomic blueprint of Hahella chejuensis, a marine microbe producing an algicidal agent.</title>
        <authorList>
            <person name="Jeong H."/>
            <person name="Yim J.H."/>
            <person name="Lee C."/>
            <person name="Choi S.-H."/>
            <person name="Park Y.K."/>
            <person name="Yoon S.H."/>
            <person name="Hur C.-G."/>
            <person name="Kang H.-Y."/>
            <person name="Kim D."/>
            <person name="Lee H.H."/>
            <person name="Park K.H."/>
            <person name="Park S.-H."/>
            <person name="Park H.-S."/>
            <person name="Lee H.K."/>
            <person name="Oh T.K."/>
            <person name="Kim J.F."/>
        </authorList>
    </citation>
    <scope>NUCLEOTIDE SEQUENCE [LARGE SCALE GENOMIC DNA]</scope>
    <source>
        <strain evidence="14 15">KCTC 2396</strain>
    </source>
</reference>
<dbReference type="CDD" id="cd00483">
    <property type="entry name" value="HPPK"/>
    <property type="match status" value="1"/>
</dbReference>
<evidence type="ECO:0000256" key="5">
    <source>
        <dbReference type="ARBA" id="ARBA00022679"/>
    </source>
</evidence>
<dbReference type="KEGG" id="hch:HCH_06263"/>